<dbReference type="GO" id="GO:0004252">
    <property type="term" value="F:serine-type endopeptidase activity"/>
    <property type="evidence" value="ECO:0007669"/>
    <property type="project" value="UniProtKB-UniRule"/>
</dbReference>
<reference evidence="8 9" key="1">
    <citation type="submission" date="2019-07" db="EMBL/GenBank/DDBJ databases">
        <title>Whole genome shotgun sequence of Cellulomonas aerilata NBRC 106308.</title>
        <authorList>
            <person name="Hosoyama A."/>
            <person name="Uohara A."/>
            <person name="Ohji S."/>
            <person name="Ichikawa N."/>
        </authorList>
    </citation>
    <scope>NUCLEOTIDE SEQUENCE [LARGE SCALE GENOMIC DNA]</scope>
    <source>
        <strain evidence="8 9">NBRC 106308</strain>
    </source>
</reference>
<dbReference type="GO" id="GO:0006508">
    <property type="term" value="P:proteolysis"/>
    <property type="evidence" value="ECO:0007669"/>
    <property type="project" value="UniProtKB-KW"/>
</dbReference>
<gene>
    <name evidence="8" type="ORF">CAE01nite_29640</name>
</gene>
<dbReference type="InterPro" id="IPR000209">
    <property type="entry name" value="Peptidase_S8/S53_dom"/>
</dbReference>
<evidence type="ECO:0000256" key="4">
    <source>
        <dbReference type="ARBA" id="ARBA00022825"/>
    </source>
</evidence>
<keyword evidence="9" id="KW-1185">Reference proteome</keyword>
<proteinExistence type="inferred from homology"/>
<dbReference type="Pfam" id="PF00082">
    <property type="entry name" value="Peptidase_S8"/>
    <property type="match status" value="1"/>
</dbReference>
<dbReference type="PROSITE" id="PS00137">
    <property type="entry name" value="SUBTILASE_HIS"/>
    <property type="match status" value="1"/>
</dbReference>
<protein>
    <recommendedName>
        <fullName evidence="7">Peptidase S8/S53 domain-containing protein</fullName>
    </recommendedName>
</protein>
<keyword evidence="3 5" id="KW-0378">Hydrolase</keyword>
<evidence type="ECO:0000256" key="5">
    <source>
        <dbReference type="PROSITE-ProRule" id="PRU01240"/>
    </source>
</evidence>
<sequence length="432" mass="43786">MLPVAGIVVTGPPGAAPDAAPVAQGVRPVADAVADDESSQDCDQEGGYAVTGLPEALDRYDVSRVWTRATGRGVRVAVVDSGINVANPHFVNGGPYGDAYAEGTSFLPASLEQEYVNVYEPHGWADPSGHGTAVAGIIGARPAEGSGVVGLAPYATIVPVQVFGAVEDPTEQDPELLPDTGRLADGIRWAADAGVQVIAVSMSVAEPDPRLEDAVAYAGSRGALVVASAGSALTAPAGDPGGVHYPAGFPGVLGVAPVGSDGRPSEQTFTGSHVDVAAPGQLVATAYRGLLDCYLSEEPTPSYAVPYVAATAALLAEQFPDEGPDLWAHRIMMSAERPRQGSRDDVLGWGAVSPHDALTLTIDASRPGPPVPGHPPAQTGTDVVGPAVAGPRSEPWAPARRTGLLLAAGGVGLVAAVALARALGRGRRDATD</sequence>
<dbReference type="PANTHER" id="PTHR43806:SF11">
    <property type="entry name" value="CEREVISIN-RELATED"/>
    <property type="match status" value="1"/>
</dbReference>
<feature type="active site" description="Charge relay system" evidence="5">
    <location>
        <position position="302"/>
    </location>
</feature>
<dbReference type="Gene3D" id="3.40.50.200">
    <property type="entry name" value="Peptidase S8/S53 domain"/>
    <property type="match status" value="1"/>
</dbReference>
<evidence type="ECO:0000313" key="9">
    <source>
        <dbReference type="Proteomes" id="UP000321181"/>
    </source>
</evidence>
<evidence type="ECO:0000256" key="2">
    <source>
        <dbReference type="ARBA" id="ARBA00022670"/>
    </source>
</evidence>
<comment type="similarity">
    <text evidence="1 5">Belongs to the peptidase S8 family.</text>
</comment>
<evidence type="ECO:0000256" key="3">
    <source>
        <dbReference type="ARBA" id="ARBA00022801"/>
    </source>
</evidence>
<dbReference type="InterPro" id="IPR023827">
    <property type="entry name" value="Peptidase_S8_Asp-AS"/>
</dbReference>
<dbReference type="InterPro" id="IPR050131">
    <property type="entry name" value="Peptidase_S8_subtilisin-like"/>
</dbReference>
<evidence type="ECO:0000313" key="8">
    <source>
        <dbReference type="EMBL" id="GEO35239.1"/>
    </source>
</evidence>
<dbReference type="PROSITE" id="PS51892">
    <property type="entry name" value="SUBTILASE"/>
    <property type="match status" value="1"/>
</dbReference>
<keyword evidence="2 5" id="KW-0645">Protease</keyword>
<keyword evidence="4 5" id="KW-0720">Serine protease</keyword>
<evidence type="ECO:0000256" key="1">
    <source>
        <dbReference type="ARBA" id="ARBA00011073"/>
    </source>
</evidence>
<organism evidence="8 9">
    <name type="scientific">Cellulomonas aerilata</name>
    <dbReference type="NCBI Taxonomy" id="515326"/>
    <lineage>
        <taxon>Bacteria</taxon>
        <taxon>Bacillati</taxon>
        <taxon>Actinomycetota</taxon>
        <taxon>Actinomycetes</taxon>
        <taxon>Micrococcales</taxon>
        <taxon>Cellulomonadaceae</taxon>
        <taxon>Cellulomonas</taxon>
    </lineage>
</organism>
<dbReference type="AlphaFoldDB" id="A0A512DFG3"/>
<dbReference type="InterPro" id="IPR022398">
    <property type="entry name" value="Peptidase_S8_His-AS"/>
</dbReference>
<dbReference type="InterPro" id="IPR036852">
    <property type="entry name" value="Peptidase_S8/S53_dom_sf"/>
</dbReference>
<evidence type="ECO:0000259" key="7">
    <source>
        <dbReference type="Pfam" id="PF00082"/>
    </source>
</evidence>
<keyword evidence="6" id="KW-1133">Transmembrane helix</keyword>
<evidence type="ECO:0000256" key="6">
    <source>
        <dbReference type="SAM" id="Phobius"/>
    </source>
</evidence>
<feature type="active site" description="Charge relay system" evidence="5">
    <location>
        <position position="80"/>
    </location>
</feature>
<dbReference type="PRINTS" id="PR00723">
    <property type="entry name" value="SUBTILISIN"/>
</dbReference>
<dbReference type="InterPro" id="IPR015500">
    <property type="entry name" value="Peptidase_S8_subtilisin-rel"/>
</dbReference>
<dbReference type="PROSITE" id="PS00136">
    <property type="entry name" value="SUBTILASE_ASP"/>
    <property type="match status" value="1"/>
</dbReference>
<keyword evidence="6" id="KW-0812">Transmembrane</keyword>
<name>A0A512DFG3_9CELL</name>
<feature type="transmembrane region" description="Helical" evidence="6">
    <location>
        <begin position="403"/>
        <end position="423"/>
    </location>
</feature>
<dbReference type="SUPFAM" id="SSF52743">
    <property type="entry name" value="Subtilisin-like"/>
    <property type="match status" value="1"/>
</dbReference>
<dbReference type="Proteomes" id="UP000321181">
    <property type="component" value="Unassembled WGS sequence"/>
</dbReference>
<accession>A0A512DFG3</accession>
<dbReference type="EMBL" id="BJYY01000018">
    <property type="protein sequence ID" value="GEO35239.1"/>
    <property type="molecule type" value="Genomic_DNA"/>
</dbReference>
<keyword evidence="6" id="KW-0472">Membrane</keyword>
<dbReference type="PANTHER" id="PTHR43806">
    <property type="entry name" value="PEPTIDASE S8"/>
    <property type="match status" value="1"/>
</dbReference>
<comment type="caution">
    <text evidence="8">The sequence shown here is derived from an EMBL/GenBank/DDBJ whole genome shotgun (WGS) entry which is preliminary data.</text>
</comment>
<feature type="active site" description="Charge relay system" evidence="5">
    <location>
        <position position="130"/>
    </location>
</feature>
<feature type="domain" description="Peptidase S8/S53" evidence="7">
    <location>
        <begin position="71"/>
        <end position="350"/>
    </location>
</feature>